<accession>K5VQL8</accession>
<dbReference type="InParanoid" id="K5VQL8"/>
<dbReference type="EMBL" id="JH930474">
    <property type="protein sequence ID" value="EKM53763.1"/>
    <property type="molecule type" value="Genomic_DNA"/>
</dbReference>
<dbReference type="RefSeq" id="XP_007398441.1">
    <property type="nucleotide sequence ID" value="XM_007398379.1"/>
</dbReference>
<protein>
    <recommendedName>
        <fullName evidence="3">Heterokaryon incompatibility domain-containing protein</fullName>
    </recommendedName>
</protein>
<name>K5VQL8_PHACS</name>
<dbReference type="GeneID" id="18917679"/>
<reference evidence="1 2" key="1">
    <citation type="journal article" date="2012" name="BMC Genomics">
        <title>Comparative genomics of the white-rot fungi, Phanerochaete carnosa and P. chrysosporium, to elucidate the genetic basis of the distinct wood types they colonize.</title>
        <authorList>
            <person name="Suzuki H."/>
            <person name="MacDonald J."/>
            <person name="Syed K."/>
            <person name="Salamov A."/>
            <person name="Hori C."/>
            <person name="Aerts A."/>
            <person name="Henrissat B."/>
            <person name="Wiebenga A."/>
            <person name="vanKuyk P.A."/>
            <person name="Barry K."/>
            <person name="Lindquist E."/>
            <person name="LaButti K."/>
            <person name="Lapidus A."/>
            <person name="Lucas S."/>
            <person name="Coutinho P."/>
            <person name="Gong Y."/>
            <person name="Samejima M."/>
            <person name="Mahadevan R."/>
            <person name="Abou-Zaid M."/>
            <person name="de Vries R.P."/>
            <person name="Igarashi K."/>
            <person name="Yadav J.S."/>
            <person name="Grigoriev I.V."/>
            <person name="Master E.R."/>
        </authorList>
    </citation>
    <scope>NUCLEOTIDE SEQUENCE [LARGE SCALE GENOMIC DNA]</scope>
    <source>
        <strain evidence="1 2">HHB-10118-sp</strain>
    </source>
</reference>
<keyword evidence="2" id="KW-1185">Reference proteome</keyword>
<dbReference type="HOGENOM" id="CLU_016205_0_0_1"/>
<evidence type="ECO:0000313" key="1">
    <source>
        <dbReference type="EMBL" id="EKM53763.1"/>
    </source>
</evidence>
<organism evidence="1 2">
    <name type="scientific">Phanerochaete carnosa (strain HHB-10118-sp)</name>
    <name type="common">White-rot fungus</name>
    <name type="synonym">Peniophora carnosa</name>
    <dbReference type="NCBI Taxonomy" id="650164"/>
    <lineage>
        <taxon>Eukaryota</taxon>
        <taxon>Fungi</taxon>
        <taxon>Dikarya</taxon>
        <taxon>Basidiomycota</taxon>
        <taxon>Agaricomycotina</taxon>
        <taxon>Agaricomycetes</taxon>
        <taxon>Polyporales</taxon>
        <taxon>Phanerochaetaceae</taxon>
        <taxon>Phanerochaete</taxon>
    </lineage>
</organism>
<dbReference type="OrthoDB" id="5418601at2759"/>
<dbReference type="Proteomes" id="UP000008370">
    <property type="component" value="Unassembled WGS sequence"/>
</dbReference>
<dbReference type="KEGG" id="pco:PHACADRAFT_260256"/>
<gene>
    <name evidence="1" type="ORF">PHACADRAFT_260256</name>
</gene>
<sequence length="518" mass="59843">MDTKRLLELLNDVLATNYSLEKPGMEQCLNHFLRTSRDFGQVYASLRRYWRSGFTQLLPDLAKYQKEDESKRRNALGGGYISNSRLPPRRVWDLYSNRVLPFYAIKRGLLRFLIFDEVWTVSHSWVHESVRTDVWTLINDNQWPVPIPGDTTLEHVRVELLNLGAEYVWMDVLCLRQRGRPGDEEQRKEEWKLDVPTIGYVYSHLSSRRPCVTYFNGLGLPFDPSPQVLSSDRHWLNRAWTVQEAINSWLPGGTTGAVSADALRFFQEHLPRSIPQEGLDFVPFAASAMRGRHCTTELDRIHGLAYLLNCSTLPIYDEGMPPELAWTMLLKHLSPYARRRVASRHAWCHPDDTSLLPSWKDFMQCERDDIARPLDSALADSALYLLDDSRLHVHEPGVYCHYNILSHGPVSIDCEGKKDESGYETLKLQYRDVWNRLLRFDIKDCEVAGTFLPGVKYAILDLPPQVWLIVEVIGEREVEGTAALEVVKRGCVFPLSNQLPPLIWYKRRIVHISEEEAR</sequence>
<proteinExistence type="predicted"/>
<dbReference type="AlphaFoldDB" id="K5VQL8"/>
<evidence type="ECO:0000313" key="2">
    <source>
        <dbReference type="Proteomes" id="UP000008370"/>
    </source>
</evidence>
<evidence type="ECO:0008006" key="3">
    <source>
        <dbReference type="Google" id="ProtNLM"/>
    </source>
</evidence>